<name>A0AAN9PS97_CLITE</name>
<evidence type="ECO:0000256" key="3">
    <source>
        <dbReference type="ARBA" id="ARBA00023125"/>
    </source>
</evidence>
<evidence type="ECO:0000256" key="5">
    <source>
        <dbReference type="ARBA" id="ARBA00023242"/>
    </source>
</evidence>
<keyword evidence="4" id="KW-0804">Transcription</keyword>
<dbReference type="SMART" id="SM01019">
    <property type="entry name" value="B3"/>
    <property type="match status" value="3"/>
</dbReference>
<dbReference type="Gene3D" id="2.40.330.10">
    <property type="entry name" value="DNA-binding pseudobarrel domain"/>
    <property type="match status" value="3"/>
</dbReference>
<feature type="domain" description="TF-B3" evidence="6">
    <location>
        <begin position="206"/>
        <end position="298"/>
    </location>
</feature>
<comment type="caution">
    <text evidence="7">The sequence shown here is derived from an EMBL/GenBank/DDBJ whole genome shotgun (WGS) entry which is preliminary data.</text>
</comment>
<dbReference type="GO" id="GO:0005634">
    <property type="term" value="C:nucleus"/>
    <property type="evidence" value="ECO:0007669"/>
    <property type="project" value="UniProtKB-SubCell"/>
</dbReference>
<dbReference type="PROSITE" id="PS50863">
    <property type="entry name" value="B3"/>
    <property type="match status" value="3"/>
</dbReference>
<evidence type="ECO:0000313" key="8">
    <source>
        <dbReference type="Proteomes" id="UP001359559"/>
    </source>
</evidence>
<sequence length="419" mass="47790">MTFPCGRTNKHHFSTSVFFFKIILRTSLADTKLKLTKSFTRKYGGGISNPLFLKPPDGTEWEICWTKNDGEVWFQKGWEEFAKYYSLDHGHLLLFEYKGPSNFDVHIFDTSALEIDYPYRCTHDGKGYNSDDSVEILEQSPCQKNLVRSTVSSANPSLQNSLRFNFSEEGDEGICNTECPKVEQLGSTKISVALRKASTLKPKHPSFMLVMKPPFVNGEYLKVPQHFAEKYLKKRHAVVLLEVLDGRSWPVIYSDLRISMGWQKFASENNLNVGDVCVFELIHKIQGLCFKVSIFGNGEGSSCPISQAGNAVEDAKKFTSKNPTFMVRITHSSSMVRVPGFFVREYFADNKKNVKIRFKKKLWHVRFVLDVDRRGQGRLCGGWTSLARESELEAGDVCIFELINREDAVFDVHIFRGHT</sequence>
<dbReference type="EMBL" id="JAYKXN010000002">
    <property type="protein sequence ID" value="KAK7310190.1"/>
    <property type="molecule type" value="Genomic_DNA"/>
</dbReference>
<dbReference type="InterPro" id="IPR050655">
    <property type="entry name" value="Plant_B3_domain"/>
</dbReference>
<feature type="domain" description="TF-B3" evidence="6">
    <location>
        <begin position="321"/>
        <end position="418"/>
    </location>
</feature>
<gene>
    <name evidence="7" type="ORF">RJT34_07529</name>
</gene>
<dbReference type="InterPro" id="IPR015300">
    <property type="entry name" value="DNA-bd_pseudobarrel_sf"/>
</dbReference>
<evidence type="ECO:0000259" key="6">
    <source>
        <dbReference type="PROSITE" id="PS50863"/>
    </source>
</evidence>
<dbReference type="PANTHER" id="PTHR31920">
    <property type="entry name" value="B3 DOMAIN-CONTAINING"/>
    <property type="match status" value="1"/>
</dbReference>
<reference evidence="7 8" key="1">
    <citation type="submission" date="2024-01" db="EMBL/GenBank/DDBJ databases">
        <title>The genomes of 5 underutilized Papilionoideae crops provide insights into root nodulation and disease resistance.</title>
        <authorList>
            <person name="Yuan L."/>
        </authorList>
    </citation>
    <scope>NUCLEOTIDE SEQUENCE [LARGE SCALE GENOMIC DNA]</scope>
    <source>
        <strain evidence="7">LY-2023</strain>
        <tissue evidence="7">Leaf</tissue>
    </source>
</reference>
<feature type="domain" description="TF-B3" evidence="6">
    <location>
        <begin position="18"/>
        <end position="111"/>
    </location>
</feature>
<dbReference type="CDD" id="cd10017">
    <property type="entry name" value="B3_DNA"/>
    <property type="match status" value="3"/>
</dbReference>
<dbReference type="GO" id="GO:0003677">
    <property type="term" value="F:DNA binding"/>
    <property type="evidence" value="ECO:0007669"/>
    <property type="project" value="UniProtKB-KW"/>
</dbReference>
<keyword evidence="2" id="KW-0805">Transcription regulation</keyword>
<keyword evidence="8" id="KW-1185">Reference proteome</keyword>
<evidence type="ECO:0000256" key="1">
    <source>
        <dbReference type="ARBA" id="ARBA00004123"/>
    </source>
</evidence>
<dbReference type="PANTHER" id="PTHR31920:SF108">
    <property type="entry name" value="B3 DOMAIN-CONTAINING TRANSCRIPTION FACTOR VRN1-LIKE"/>
    <property type="match status" value="1"/>
</dbReference>
<evidence type="ECO:0000256" key="4">
    <source>
        <dbReference type="ARBA" id="ARBA00023163"/>
    </source>
</evidence>
<comment type="subcellular location">
    <subcellularLocation>
        <location evidence="1">Nucleus</location>
    </subcellularLocation>
</comment>
<dbReference type="SUPFAM" id="SSF101936">
    <property type="entry name" value="DNA-binding pseudobarrel domain"/>
    <property type="match status" value="3"/>
</dbReference>
<keyword evidence="3" id="KW-0238">DNA-binding</keyword>
<proteinExistence type="predicted"/>
<protein>
    <recommendedName>
        <fullName evidence="6">TF-B3 domain-containing protein</fullName>
    </recommendedName>
</protein>
<accession>A0AAN9PS97</accession>
<dbReference type="Proteomes" id="UP001359559">
    <property type="component" value="Unassembled WGS sequence"/>
</dbReference>
<dbReference type="InterPro" id="IPR003340">
    <property type="entry name" value="B3_DNA-bd"/>
</dbReference>
<dbReference type="AlphaFoldDB" id="A0AAN9PS97"/>
<evidence type="ECO:0000313" key="7">
    <source>
        <dbReference type="EMBL" id="KAK7310190.1"/>
    </source>
</evidence>
<keyword evidence="5" id="KW-0539">Nucleus</keyword>
<evidence type="ECO:0000256" key="2">
    <source>
        <dbReference type="ARBA" id="ARBA00023015"/>
    </source>
</evidence>
<dbReference type="Pfam" id="PF02362">
    <property type="entry name" value="B3"/>
    <property type="match status" value="3"/>
</dbReference>
<organism evidence="7 8">
    <name type="scientific">Clitoria ternatea</name>
    <name type="common">Butterfly pea</name>
    <dbReference type="NCBI Taxonomy" id="43366"/>
    <lineage>
        <taxon>Eukaryota</taxon>
        <taxon>Viridiplantae</taxon>
        <taxon>Streptophyta</taxon>
        <taxon>Embryophyta</taxon>
        <taxon>Tracheophyta</taxon>
        <taxon>Spermatophyta</taxon>
        <taxon>Magnoliopsida</taxon>
        <taxon>eudicotyledons</taxon>
        <taxon>Gunneridae</taxon>
        <taxon>Pentapetalae</taxon>
        <taxon>rosids</taxon>
        <taxon>fabids</taxon>
        <taxon>Fabales</taxon>
        <taxon>Fabaceae</taxon>
        <taxon>Papilionoideae</taxon>
        <taxon>50 kb inversion clade</taxon>
        <taxon>NPAAA clade</taxon>
        <taxon>indigoferoid/millettioid clade</taxon>
        <taxon>Phaseoleae</taxon>
        <taxon>Clitoria</taxon>
    </lineage>
</organism>